<proteinExistence type="predicted"/>
<feature type="compositionally biased region" description="Acidic residues" evidence="1">
    <location>
        <begin position="1302"/>
        <end position="1322"/>
    </location>
</feature>
<feature type="region of interest" description="Disordered" evidence="1">
    <location>
        <begin position="1204"/>
        <end position="1223"/>
    </location>
</feature>
<feature type="compositionally biased region" description="Acidic residues" evidence="1">
    <location>
        <begin position="1204"/>
        <end position="1213"/>
    </location>
</feature>
<dbReference type="Proteomes" id="UP001642405">
    <property type="component" value="Unassembled WGS sequence"/>
</dbReference>
<evidence type="ECO:0000313" key="2">
    <source>
        <dbReference type="EMBL" id="CAK7232435.1"/>
    </source>
</evidence>
<evidence type="ECO:0000313" key="3">
    <source>
        <dbReference type="Proteomes" id="UP001642405"/>
    </source>
</evidence>
<gene>
    <name evidence="2" type="ORF">SCUCBS95973_008258</name>
</gene>
<comment type="caution">
    <text evidence="2">The sequence shown here is derived from an EMBL/GenBank/DDBJ whole genome shotgun (WGS) entry which is preliminary data.</text>
</comment>
<protein>
    <recommendedName>
        <fullName evidence="4">Proteophosphoglycan 5</fullName>
    </recommendedName>
</protein>
<name>A0ABP0CK56_9PEZI</name>
<feature type="region of interest" description="Disordered" evidence="1">
    <location>
        <begin position="190"/>
        <end position="282"/>
    </location>
</feature>
<feature type="compositionally biased region" description="Low complexity" evidence="1">
    <location>
        <begin position="85"/>
        <end position="108"/>
    </location>
</feature>
<feature type="region of interest" description="Disordered" evidence="1">
    <location>
        <begin position="521"/>
        <end position="543"/>
    </location>
</feature>
<feature type="compositionally biased region" description="Basic and acidic residues" evidence="1">
    <location>
        <begin position="317"/>
        <end position="327"/>
    </location>
</feature>
<feature type="region of interest" description="Disordered" evidence="1">
    <location>
        <begin position="1292"/>
        <end position="1322"/>
    </location>
</feature>
<accession>A0ABP0CK56</accession>
<feature type="region of interest" description="Disordered" evidence="1">
    <location>
        <begin position="648"/>
        <end position="671"/>
    </location>
</feature>
<feature type="region of interest" description="Disordered" evidence="1">
    <location>
        <begin position="466"/>
        <end position="493"/>
    </location>
</feature>
<feature type="region of interest" description="Disordered" evidence="1">
    <location>
        <begin position="71"/>
        <end position="178"/>
    </location>
</feature>
<feature type="compositionally biased region" description="Polar residues" evidence="1">
    <location>
        <begin position="161"/>
        <end position="170"/>
    </location>
</feature>
<feature type="region of interest" description="Disordered" evidence="1">
    <location>
        <begin position="1230"/>
        <end position="1262"/>
    </location>
</feature>
<evidence type="ECO:0008006" key="4">
    <source>
        <dbReference type="Google" id="ProtNLM"/>
    </source>
</evidence>
<feature type="compositionally biased region" description="Acidic residues" evidence="1">
    <location>
        <begin position="1237"/>
        <end position="1252"/>
    </location>
</feature>
<reference evidence="2 3" key="1">
    <citation type="submission" date="2024-01" db="EMBL/GenBank/DDBJ databases">
        <authorList>
            <person name="Allen C."/>
            <person name="Tagirdzhanova G."/>
        </authorList>
    </citation>
    <scope>NUCLEOTIDE SEQUENCE [LARGE SCALE GENOMIC DNA]</scope>
</reference>
<keyword evidence="3" id="KW-1185">Reference proteome</keyword>
<organism evidence="2 3">
    <name type="scientific">Sporothrix curviconia</name>
    <dbReference type="NCBI Taxonomy" id="1260050"/>
    <lineage>
        <taxon>Eukaryota</taxon>
        <taxon>Fungi</taxon>
        <taxon>Dikarya</taxon>
        <taxon>Ascomycota</taxon>
        <taxon>Pezizomycotina</taxon>
        <taxon>Sordariomycetes</taxon>
        <taxon>Sordariomycetidae</taxon>
        <taxon>Ophiostomatales</taxon>
        <taxon>Ophiostomataceae</taxon>
        <taxon>Sporothrix</taxon>
    </lineage>
</organism>
<evidence type="ECO:0000256" key="1">
    <source>
        <dbReference type="SAM" id="MobiDB-lite"/>
    </source>
</evidence>
<feature type="region of interest" description="Disordered" evidence="1">
    <location>
        <begin position="317"/>
        <end position="348"/>
    </location>
</feature>
<sequence>MPSGPRAKAIATLDSLAGQSGQDDALEGDAALAAALQQLTDVLNQTAAASLPRGTHVDYTAIVPAAPVETDAFQGPGRVLGRMYGSKSKSADSNNSGSGNTNGIGRSSYNLRPHHGASASSRRSGRGSGSSVGGHDAAGAADGQDDPNDDNYVDRPGSRRGSLTTQTTHTAIVMSDDVGEDGVRRVEMQLAASPKPVTVVLPQANGRKPGQRKSRSQSADKSSGGHLRKKTTSDTATSNAVVLPPSIHLPKTPPSPKLPTPESEAHSPIPPTPILEEAPPTTFRRDLRATVEDVEDIDPKALRYFDMDDTVAVAPHDAGDPVQDRLTPELPQEGLGSPIPDDDDGDSDVYGEDWFGENLLDNAEADEPPPATQHLSDTIDRNTVHMFRGHEQPSVGERLEQALAYFTSQSAARDPQRHERLADLEAYLDFLEGVERPNDSNAETGGTYAGVDSSLLEALARAEAEEAEAAANDQTSTLEHFDDGTSLREQPPVIYRDNTRRLLQEVRRQIKATRDFYDLQKDGSNDQLAQPVSVPPSAGGEAGIQSPSLRALLQTWGRSSFAGRLISNFEAAQLPGAGLGHSVTNAQGANQDETHPYTVQMARYRQLRRHWMQEARNVAEHVHGNTPGWATLPPFEGAFSLGLGRVQQDGRQDGRQDGSSNDTSGVVIPREPLPASMEQDRHLLALLRSLGRLLPHRLDVAPRPLLEEVQRYIEQGLRGDALPDASLQLRDGYDYHARQRSGPAQSAPETEIRRINETEARWLQFLLSDSTNEALAAPLPAGPHLEEDPGIDPADAEAVEEKTLEEGSRALYHVFAQRLQALMNDRSSSSVGGLLFRTAEMQAPVTALVHALNSQSGNGTTMNRTQFSIYDTLHFLSRLSRAGRCRFTHHPFEPTHGFVQRPLLTIHPEHRVHPSWLAHRAPDGTDIQDDADAAIGAPLRDYDVDASWADTVASGRAAQGVPLSADVRAFFCALAFRLGRTLRELEVDERPRWEQFLQEAEAGIHNRGDAMRASIRTWHRTYEALLHQHNVRQEAEASGIPTSLVDVVRLADPETFAEKNGAGGPSLTEKEARAIISKHMLAEAASGRMTPNRQGLWEWASPAIAGQAPVYFHMDRWPLHLQTQETAARVADEARIALDPEILWDPASEDPASTRYMWLFSGPGYGYQRTRETHTQYLLGDTALQRQVLVQDLTRRVAAEAGIDMEDDDEEGNGETRGFLGWMGAHMPFGKRKRDETEDNDEAAESGDEDGEERARKKPRTIVFRQTPLPEVTDIPRSVNWVSRVMEFMNGYRGEEDHEDGRGEDDEDGWVGIEDADDIAME</sequence>
<feature type="compositionally biased region" description="Low complexity" evidence="1">
    <location>
        <begin position="133"/>
        <end position="142"/>
    </location>
</feature>
<dbReference type="EMBL" id="CAWUHB010000065">
    <property type="protein sequence ID" value="CAK7232435.1"/>
    <property type="molecule type" value="Genomic_DNA"/>
</dbReference>